<accession>A0A3D3QYF7</accession>
<sequence length="124" mass="13847">MNQSEETGLSESATQSKSFPWQIVAVWSVILLLATLACGAFVIFVLPYLLRPLFPQGRFMAPLFQLSPLFFIVIWGVGIYCAYRRHRSMKITVSLIVVSGIVLITAPIWGYILVILISGGWNVK</sequence>
<keyword evidence="1" id="KW-0472">Membrane</keyword>
<protein>
    <submittedName>
        <fullName evidence="2">Uncharacterized protein</fullName>
    </submittedName>
</protein>
<organism evidence="2 3">
    <name type="scientific">Gimesia maris</name>
    <dbReference type="NCBI Taxonomy" id="122"/>
    <lineage>
        <taxon>Bacteria</taxon>
        <taxon>Pseudomonadati</taxon>
        <taxon>Planctomycetota</taxon>
        <taxon>Planctomycetia</taxon>
        <taxon>Planctomycetales</taxon>
        <taxon>Planctomycetaceae</taxon>
        <taxon>Gimesia</taxon>
    </lineage>
</organism>
<feature type="transmembrane region" description="Helical" evidence="1">
    <location>
        <begin position="62"/>
        <end position="83"/>
    </location>
</feature>
<evidence type="ECO:0000313" key="2">
    <source>
        <dbReference type="EMBL" id="HCO21633.1"/>
    </source>
</evidence>
<dbReference type="EMBL" id="DQAY01000008">
    <property type="protein sequence ID" value="HCO21633.1"/>
    <property type="molecule type" value="Genomic_DNA"/>
</dbReference>
<gene>
    <name evidence="2" type="ORF">DIT97_00625</name>
</gene>
<keyword evidence="1" id="KW-1133">Transmembrane helix</keyword>
<feature type="transmembrane region" description="Helical" evidence="1">
    <location>
        <begin position="95"/>
        <end position="121"/>
    </location>
</feature>
<name>A0A3D3QYF7_9PLAN</name>
<dbReference type="AlphaFoldDB" id="A0A3D3QYF7"/>
<reference evidence="2 3" key="1">
    <citation type="journal article" date="2018" name="Nat. Biotechnol.">
        <title>A standardized bacterial taxonomy based on genome phylogeny substantially revises the tree of life.</title>
        <authorList>
            <person name="Parks D.H."/>
            <person name="Chuvochina M."/>
            <person name="Waite D.W."/>
            <person name="Rinke C."/>
            <person name="Skarshewski A."/>
            <person name="Chaumeil P.A."/>
            <person name="Hugenholtz P."/>
        </authorList>
    </citation>
    <scope>NUCLEOTIDE SEQUENCE [LARGE SCALE GENOMIC DNA]</scope>
    <source>
        <strain evidence="2">UBA9375</strain>
    </source>
</reference>
<evidence type="ECO:0000256" key="1">
    <source>
        <dbReference type="SAM" id="Phobius"/>
    </source>
</evidence>
<dbReference type="Proteomes" id="UP000263642">
    <property type="component" value="Unassembled WGS sequence"/>
</dbReference>
<evidence type="ECO:0000313" key="3">
    <source>
        <dbReference type="Proteomes" id="UP000263642"/>
    </source>
</evidence>
<keyword evidence="1" id="KW-0812">Transmembrane</keyword>
<proteinExistence type="predicted"/>
<comment type="caution">
    <text evidence="2">The sequence shown here is derived from an EMBL/GenBank/DDBJ whole genome shotgun (WGS) entry which is preliminary data.</text>
</comment>
<feature type="transmembrane region" description="Helical" evidence="1">
    <location>
        <begin position="24"/>
        <end position="50"/>
    </location>
</feature>